<dbReference type="PRINTS" id="PR00786">
    <property type="entry name" value="NEPRILYSIN"/>
</dbReference>
<feature type="transmembrane region" description="Helical" evidence="1">
    <location>
        <begin position="27"/>
        <end position="48"/>
    </location>
</feature>
<dbReference type="OrthoDB" id="6475849at2759"/>
<dbReference type="GO" id="GO:0004222">
    <property type="term" value="F:metalloendopeptidase activity"/>
    <property type="evidence" value="ECO:0007669"/>
    <property type="project" value="InterPro"/>
</dbReference>
<dbReference type="Gene3D" id="1.10.1380.10">
    <property type="entry name" value="Neutral endopeptidase , domain2"/>
    <property type="match status" value="1"/>
</dbReference>
<dbReference type="EMBL" id="JABSTR010000003">
    <property type="protein sequence ID" value="KAH9365578.1"/>
    <property type="molecule type" value="Genomic_DNA"/>
</dbReference>
<dbReference type="PANTHER" id="PTHR11733:SF241">
    <property type="entry name" value="GH26575P-RELATED"/>
    <property type="match status" value="1"/>
</dbReference>
<dbReference type="PANTHER" id="PTHR11733">
    <property type="entry name" value="ZINC METALLOPROTEASE FAMILY M13 NEPRILYSIN-RELATED"/>
    <property type="match status" value="1"/>
</dbReference>
<feature type="domain" description="Peptidase M13 C-terminal" evidence="2">
    <location>
        <begin position="385"/>
        <end position="470"/>
    </location>
</feature>
<dbReference type="InterPro" id="IPR018497">
    <property type="entry name" value="Peptidase_M13_C"/>
</dbReference>
<evidence type="ECO:0000256" key="1">
    <source>
        <dbReference type="SAM" id="Phobius"/>
    </source>
</evidence>
<keyword evidence="1" id="KW-0812">Transmembrane</keyword>
<keyword evidence="1" id="KW-0472">Membrane</keyword>
<dbReference type="InterPro" id="IPR000718">
    <property type="entry name" value="Peptidase_M13"/>
</dbReference>
<protein>
    <recommendedName>
        <fullName evidence="2">Peptidase M13 C-terminal domain-containing protein</fullName>
    </recommendedName>
</protein>
<evidence type="ECO:0000313" key="4">
    <source>
        <dbReference type="Proteomes" id="UP000821853"/>
    </source>
</evidence>
<reference evidence="3 4" key="1">
    <citation type="journal article" date="2020" name="Cell">
        <title>Large-Scale Comparative Analyses of Tick Genomes Elucidate Their Genetic Diversity and Vector Capacities.</title>
        <authorList>
            <consortium name="Tick Genome and Microbiome Consortium (TIGMIC)"/>
            <person name="Jia N."/>
            <person name="Wang J."/>
            <person name="Shi W."/>
            <person name="Du L."/>
            <person name="Sun Y."/>
            <person name="Zhan W."/>
            <person name="Jiang J.F."/>
            <person name="Wang Q."/>
            <person name="Zhang B."/>
            <person name="Ji P."/>
            <person name="Bell-Sakyi L."/>
            <person name="Cui X.M."/>
            <person name="Yuan T.T."/>
            <person name="Jiang B.G."/>
            <person name="Yang W.F."/>
            <person name="Lam T.T."/>
            <person name="Chang Q.C."/>
            <person name="Ding S.J."/>
            <person name="Wang X.J."/>
            <person name="Zhu J.G."/>
            <person name="Ruan X.D."/>
            <person name="Zhao L."/>
            <person name="Wei J.T."/>
            <person name="Ye R.Z."/>
            <person name="Que T.C."/>
            <person name="Du C.H."/>
            <person name="Zhou Y.H."/>
            <person name="Cheng J.X."/>
            <person name="Dai P.F."/>
            <person name="Guo W.B."/>
            <person name="Han X.H."/>
            <person name="Huang E.J."/>
            <person name="Li L.F."/>
            <person name="Wei W."/>
            <person name="Gao Y.C."/>
            <person name="Liu J.Z."/>
            <person name="Shao H.Z."/>
            <person name="Wang X."/>
            <person name="Wang C.C."/>
            <person name="Yang T.C."/>
            <person name="Huo Q.B."/>
            <person name="Li W."/>
            <person name="Chen H.Y."/>
            <person name="Chen S.E."/>
            <person name="Zhou L.G."/>
            <person name="Ni X.B."/>
            <person name="Tian J.H."/>
            <person name="Sheng Y."/>
            <person name="Liu T."/>
            <person name="Pan Y.S."/>
            <person name="Xia L.Y."/>
            <person name="Li J."/>
            <person name="Zhao F."/>
            <person name="Cao W.C."/>
        </authorList>
    </citation>
    <scope>NUCLEOTIDE SEQUENCE [LARGE SCALE GENOMIC DNA]</scope>
    <source>
        <strain evidence="3">HaeL-2018</strain>
    </source>
</reference>
<accession>A0A9J6FQL3</accession>
<organism evidence="3 4">
    <name type="scientific">Haemaphysalis longicornis</name>
    <name type="common">Bush tick</name>
    <dbReference type="NCBI Taxonomy" id="44386"/>
    <lineage>
        <taxon>Eukaryota</taxon>
        <taxon>Metazoa</taxon>
        <taxon>Ecdysozoa</taxon>
        <taxon>Arthropoda</taxon>
        <taxon>Chelicerata</taxon>
        <taxon>Arachnida</taxon>
        <taxon>Acari</taxon>
        <taxon>Parasitiformes</taxon>
        <taxon>Ixodida</taxon>
        <taxon>Ixodoidea</taxon>
        <taxon>Ixodidae</taxon>
        <taxon>Haemaphysalinae</taxon>
        <taxon>Haemaphysalis</taxon>
    </lineage>
</organism>
<keyword evidence="4" id="KW-1185">Reference proteome</keyword>
<gene>
    <name evidence="3" type="ORF">HPB48_019625</name>
</gene>
<dbReference type="SUPFAM" id="SSF55486">
    <property type="entry name" value="Metalloproteases ('zincins'), catalytic domain"/>
    <property type="match status" value="1"/>
</dbReference>
<comment type="caution">
    <text evidence="3">The sequence shown here is derived from an EMBL/GenBank/DDBJ whole genome shotgun (WGS) entry which is preliminary data.</text>
</comment>
<dbReference type="Proteomes" id="UP000821853">
    <property type="component" value="Unassembled WGS sequence"/>
</dbReference>
<proteinExistence type="predicted"/>
<dbReference type="Pfam" id="PF01431">
    <property type="entry name" value="Peptidase_M13"/>
    <property type="match status" value="1"/>
</dbReference>
<dbReference type="PROSITE" id="PS51885">
    <property type="entry name" value="NEPRILYSIN"/>
    <property type="match status" value="1"/>
</dbReference>
<dbReference type="Gene3D" id="3.40.390.10">
    <property type="entry name" value="Collagenase (Catalytic Domain)"/>
    <property type="match status" value="1"/>
</dbReference>
<dbReference type="GO" id="GO:0016485">
    <property type="term" value="P:protein processing"/>
    <property type="evidence" value="ECO:0007669"/>
    <property type="project" value="TreeGrafter"/>
</dbReference>
<dbReference type="AlphaFoldDB" id="A0A9J6FQL3"/>
<sequence>MAENDDDSSASVTETQFVTADYTELCLVTFGCLCLVGLAAGLAWYFIFYDPTDKDSDRHRANYTQLPRRVPDAIHLPLAVISIASSAQGGSGTTGNGTSASPKGYRQKRCWTLKRLLENAANKFSREDYARSLHFVPSDANSSHFEIGNASSSFVIQPPVTRNRRSRRQSLEASAIGKAAAMFALCKDVVDKKQSEINKLSDFTRIFTPFPNVETMDAAKALKLMVELSLAWKINIMFAVDVFADHDEGGRPTVSISENREELSDWLSLLFIHVHTRLVTQVLAKKLTKDIRKEFKAIFRKTPWMDASTRTAALDKMEDMGEVLVKPEFLDDEEALDERYANFSVHEDYLTTSLHAASASTHRAMNALVAGESVARRSFSPLEVNAFYERELNAMFVSAAIMQPPYLAEKAWTAFNYAGLGAVVGHEVMHGFDDRGKDRNARGELDDWWTPDVLRAYQEKVACFQRSYGDAADGLMEENVADFRLSSRRPRRVQASLVHPGPRANAHVPGIHARAAVLHKLLLQALLAAVGGKRSAAVRDRRTAMQRTAGSPPGVRRGVRVRAVGQHGDRGHVLLLDVLIPQPSIDEEPLNNQPDSYLLRAATG</sequence>
<dbReference type="VEuPathDB" id="VectorBase:HLOH_051847"/>
<evidence type="ECO:0000259" key="2">
    <source>
        <dbReference type="Pfam" id="PF01431"/>
    </source>
</evidence>
<dbReference type="InterPro" id="IPR042089">
    <property type="entry name" value="Peptidase_M13_dom_2"/>
</dbReference>
<dbReference type="InterPro" id="IPR024079">
    <property type="entry name" value="MetalloPept_cat_dom_sf"/>
</dbReference>
<evidence type="ECO:0000313" key="3">
    <source>
        <dbReference type="EMBL" id="KAH9365578.1"/>
    </source>
</evidence>
<keyword evidence="1" id="KW-1133">Transmembrane helix</keyword>
<dbReference type="GO" id="GO:0005886">
    <property type="term" value="C:plasma membrane"/>
    <property type="evidence" value="ECO:0007669"/>
    <property type="project" value="TreeGrafter"/>
</dbReference>
<name>A0A9J6FQL3_HAELO</name>